<dbReference type="GO" id="GO:0008320">
    <property type="term" value="F:protein transmembrane transporter activity"/>
    <property type="evidence" value="ECO:0007669"/>
    <property type="project" value="TreeGrafter"/>
</dbReference>
<proteinExistence type="predicted"/>
<reference evidence="1 2" key="1">
    <citation type="journal article" date="2013" name="Genome Announc.">
        <title>Complete Genome Sequence of Glaciecola psychrophila Strain 170T.</title>
        <authorList>
            <person name="Yin J."/>
            <person name="Chen J."/>
            <person name="Liu G."/>
            <person name="Yu Y."/>
            <person name="Song L."/>
            <person name="Wang X."/>
            <person name="Qu X."/>
        </authorList>
    </citation>
    <scope>NUCLEOTIDE SEQUENCE [LARGE SCALE GENOMIC DNA]</scope>
    <source>
        <strain evidence="1 2">170</strain>
    </source>
</reference>
<evidence type="ECO:0008006" key="3">
    <source>
        <dbReference type="Google" id="ProtNLM"/>
    </source>
</evidence>
<dbReference type="Gene3D" id="2.40.160.50">
    <property type="entry name" value="membrane protein fhac: a member of the omp85/tpsb transporter family"/>
    <property type="match status" value="1"/>
</dbReference>
<dbReference type="InterPro" id="IPR051544">
    <property type="entry name" value="TPS_OM_transporter"/>
</dbReference>
<dbReference type="PATRIC" id="fig|1129794.4.peg.1730"/>
<keyword evidence="2" id="KW-1185">Reference proteome</keyword>
<gene>
    <name evidence="1" type="ORF">C427_1745</name>
</gene>
<evidence type="ECO:0000313" key="1">
    <source>
        <dbReference type="EMBL" id="AGH43854.1"/>
    </source>
</evidence>
<dbReference type="STRING" id="1129794.C427_1745"/>
<name>K7A4H2_9ALTE</name>
<dbReference type="GO" id="GO:0098046">
    <property type="term" value="C:type V protein secretion system complex"/>
    <property type="evidence" value="ECO:0007669"/>
    <property type="project" value="TreeGrafter"/>
</dbReference>
<dbReference type="Gene3D" id="3.10.20.310">
    <property type="entry name" value="membrane protein fhac"/>
    <property type="match status" value="1"/>
</dbReference>
<sequence>MFTGFSQANEIQPLNDQLGCKALDGTATTAVTNSDVKRQIGKINITTSAIFDESDQDSMAIHTLANWMHVNTKEDVIKERLPFKEGDILDEDDLLEAERIIRSQAYIRDAKITFKQSCNINEPADVEIQTWDNWSLIPTVSFGRKGGENKLSLGLKEDNVLGSGIRARVKYNSDEQRSGYQFTLKSAFPLIPFSTVMVDFLDNDDGQRTYLEFDKPFYHFRSESMFNASYFSDEKTMDIFQNGLTRNSFDVQSHRYALATGWQLRAEDNNTTRIKIGYVDEYLLFEPNNILADADTLFLPRKRDYQYPWIGIEYLEREFKTMFDIYLINQTEDINLGWHHEFKLGFELNDVALGSDVGYHFSLVSSKGFEINDGLMLLSLAGESDFNTQNPDHFLLAGNIEYFKRYTDLLGFYARVSASASNNTLLDMPISIGDDSGVRGYPLQYQHGDHLMAGSIEARLYTDYNILKILDVGFVAFADMGKAWSGEQAKFNETDSILSSVGIGVRLYSSRSSHKSVIHMDIAKPFVTSENVDVWEWRLQIKQSF</sequence>
<dbReference type="GO" id="GO:0046819">
    <property type="term" value="P:protein secretion by the type V secretion system"/>
    <property type="evidence" value="ECO:0007669"/>
    <property type="project" value="TreeGrafter"/>
</dbReference>
<accession>K7A4H2</accession>
<dbReference type="PANTHER" id="PTHR34597:SF3">
    <property type="entry name" value="OUTER MEMBRANE TRANSPORTER CDIB"/>
    <property type="match status" value="1"/>
</dbReference>
<dbReference type="OrthoDB" id="6306838at2"/>
<evidence type="ECO:0000313" key="2">
    <source>
        <dbReference type="Proteomes" id="UP000011864"/>
    </source>
</evidence>
<dbReference type="Proteomes" id="UP000011864">
    <property type="component" value="Chromosome"/>
</dbReference>
<protein>
    <recommendedName>
        <fullName evidence="3">Bacterial surface antigen (D15) domain-containing protein</fullName>
    </recommendedName>
</protein>
<organism evidence="1 2">
    <name type="scientific">Paraglaciecola psychrophila 170</name>
    <dbReference type="NCBI Taxonomy" id="1129794"/>
    <lineage>
        <taxon>Bacteria</taxon>
        <taxon>Pseudomonadati</taxon>
        <taxon>Pseudomonadota</taxon>
        <taxon>Gammaproteobacteria</taxon>
        <taxon>Alteromonadales</taxon>
        <taxon>Alteromonadaceae</taxon>
        <taxon>Paraglaciecola</taxon>
    </lineage>
</organism>
<dbReference type="AlphaFoldDB" id="K7A4H2"/>
<dbReference type="HOGENOM" id="CLU_034081_0_0_6"/>
<dbReference type="eggNOG" id="COG0729">
    <property type="taxonomic scope" value="Bacteria"/>
</dbReference>
<dbReference type="PANTHER" id="PTHR34597">
    <property type="entry name" value="SLR1661 PROTEIN"/>
    <property type="match status" value="1"/>
</dbReference>
<dbReference type="KEGG" id="gps:C427_1745"/>
<dbReference type="EMBL" id="CP003837">
    <property type="protein sequence ID" value="AGH43854.1"/>
    <property type="molecule type" value="Genomic_DNA"/>
</dbReference>